<dbReference type="AlphaFoldDB" id="A0A7R9PCN3"/>
<gene>
    <name evidence="2" type="ORF">TCMB3V08_LOCUS10803</name>
</gene>
<protein>
    <submittedName>
        <fullName evidence="2">(California timema) hypothetical protein</fullName>
    </submittedName>
</protein>
<feature type="compositionally biased region" description="Polar residues" evidence="1">
    <location>
        <begin position="22"/>
        <end position="42"/>
    </location>
</feature>
<proteinExistence type="predicted"/>
<name>A0A7R9PCN3_TIMCA</name>
<accession>A0A7R9PCN3</accession>
<evidence type="ECO:0000256" key="1">
    <source>
        <dbReference type="SAM" id="MobiDB-lite"/>
    </source>
</evidence>
<organism evidence="2">
    <name type="scientific">Timema californicum</name>
    <name type="common">California timema</name>
    <name type="synonym">Walking stick</name>
    <dbReference type="NCBI Taxonomy" id="61474"/>
    <lineage>
        <taxon>Eukaryota</taxon>
        <taxon>Metazoa</taxon>
        <taxon>Ecdysozoa</taxon>
        <taxon>Arthropoda</taxon>
        <taxon>Hexapoda</taxon>
        <taxon>Insecta</taxon>
        <taxon>Pterygota</taxon>
        <taxon>Neoptera</taxon>
        <taxon>Polyneoptera</taxon>
        <taxon>Phasmatodea</taxon>
        <taxon>Timematodea</taxon>
        <taxon>Timematoidea</taxon>
        <taxon>Timematidae</taxon>
        <taxon>Timema</taxon>
    </lineage>
</organism>
<feature type="region of interest" description="Disordered" evidence="1">
    <location>
        <begin position="22"/>
        <end position="54"/>
    </location>
</feature>
<reference evidence="2" key="1">
    <citation type="submission" date="2020-11" db="EMBL/GenBank/DDBJ databases">
        <authorList>
            <person name="Tran Van P."/>
        </authorList>
    </citation>
    <scope>NUCLEOTIDE SEQUENCE</scope>
</reference>
<dbReference type="EMBL" id="OE187214">
    <property type="protein sequence ID" value="CAD7578262.1"/>
    <property type="molecule type" value="Genomic_DNA"/>
</dbReference>
<evidence type="ECO:0000313" key="2">
    <source>
        <dbReference type="EMBL" id="CAD7578262.1"/>
    </source>
</evidence>
<sequence length="163" mass="17672">MYSPRYLTNVCSTEVCEQFTVPQSSAAGQGRQMPTPQPTSEEGPTAPYIPPSEQQVLEPKKYTGGAIPSRSFRMLQAMTASPEDCELVGRCSLGLATQFIECRHLPVLGPGMCATSAQWAAFFVARDVSHPLLSCFMATAPGKQLRPSWPQASICGEEGETRE</sequence>